<dbReference type="HOGENOM" id="CLU_1214917_0_0_1"/>
<comment type="caution">
    <text evidence="1">The sequence shown here is derived from an EMBL/GenBank/DDBJ whole genome shotgun (WGS) entry which is preliminary data.</text>
</comment>
<evidence type="ECO:0000313" key="2">
    <source>
        <dbReference type="Proteomes" id="UP000007115"/>
    </source>
</evidence>
<dbReference type="EMBL" id="ABDF02000084">
    <property type="protein sequence ID" value="EHK19352.1"/>
    <property type="molecule type" value="Genomic_DNA"/>
</dbReference>
<accession>G9N2P2</accession>
<dbReference type="InterPro" id="IPR021047">
    <property type="entry name" value="Mannosyltransferase_CMT1"/>
</dbReference>
<dbReference type="RefSeq" id="XP_013953545.1">
    <property type="nucleotide sequence ID" value="XM_014098070.1"/>
</dbReference>
<sequence>MPEKHNRAMPPMTPPMIAPVLFAEESLLLVLLLPGLVSFAGAAIVDGVVACDDLPEDASVDLDDDENVLIVICVAVDVGAILPAANITQYLEAILTTRLSTLSHLNCPAINATRYGALKSKRPSDPVIQYFFALNLRQNLPLLPQLMGSIVEAIRFLGPAQCVLSIVEGNSPDGTADVLVALRSALENMGVTHYFESSGIDPSKDDRVCTASKQGISTAPGLARHGDK</sequence>
<dbReference type="AlphaFoldDB" id="G9N2P2"/>
<reference evidence="1 2" key="1">
    <citation type="journal article" date="2011" name="Genome Biol.">
        <title>Comparative genome sequence analysis underscores mycoparasitism as the ancestral life style of Trichoderma.</title>
        <authorList>
            <person name="Kubicek C.P."/>
            <person name="Herrera-Estrella A."/>
            <person name="Seidl-Seiboth V."/>
            <person name="Martinez D.A."/>
            <person name="Druzhinina I.S."/>
            <person name="Thon M."/>
            <person name="Zeilinger S."/>
            <person name="Casas-Flores S."/>
            <person name="Horwitz B.A."/>
            <person name="Mukherjee P.K."/>
            <person name="Mukherjee M."/>
            <person name="Kredics L."/>
            <person name="Alcaraz L.D."/>
            <person name="Aerts A."/>
            <person name="Antal Z."/>
            <person name="Atanasova L."/>
            <person name="Cervantes-Badillo M.G."/>
            <person name="Challacombe J."/>
            <person name="Chertkov O."/>
            <person name="McCluskey K."/>
            <person name="Coulpier F."/>
            <person name="Deshpande N."/>
            <person name="von Doehren H."/>
            <person name="Ebbole D.J."/>
            <person name="Esquivel-Naranjo E.U."/>
            <person name="Fekete E."/>
            <person name="Flipphi M."/>
            <person name="Glaser F."/>
            <person name="Gomez-Rodriguez E.Y."/>
            <person name="Gruber S."/>
            <person name="Han C."/>
            <person name="Henrissat B."/>
            <person name="Hermosa R."/>
            <person name="Hernandez-Onate M."/>
            <person name="Karaffa L."/>
            <person name="Kosti I."/>
            <person name="Le Crom S."/>
            <person name="Lindquist E."/>
            <person name="Lucas S."/>
            <person name="Luebeck M."/>
            <person name="Luebeck P.S."/>
            <person name="Margeot A."/>
            <person name="Metz B."/>
            <person name="Misra M."/>
            <person name="Nevalainen H."/>
            <person name="Omann M."/>
            <person name="Packer N."/>
            <person name="Perrone G."/>
            <person name="Uresti-Rivera E.E."/>
            <person name="Salamov A."/>
            <person name="Schmoll M."/>
            <person name="Seiboth B."/>
            <person name="Shapiro H."/>
            <person name="Sukno S."/>
            <person name="Tamayo-Ramos J.A."/>
            <person name="Tisch D."/>
            <person name="Wiest A."/>
            <person name="Wilkinson H.H."/>
            <person name="Zhang M."/>
            <person name="Coutinho P.M."/>
            <person name="Kenerley C.M."/>
            <person name="Monte E."/>
            <person name="Baker S.E."/>
            <person name="Grigoriev I.V."/>
        </authorList>
    </citation>
    <scope>NUCLEOTIDE SEQUENCE [LARGE SCALE GENOMIC DNA]</scope>
    <source>
        <strain evidence="2">Gv29-8 / FGSC 10586</strain>
    </source>
</reference>
<dbReference type="Pfam" id="PF11735">
    <property type="entry name" value="CAP59_mtransfer"/>
    <property type="match status" value="1"/>
</dbReference>
<dbReference type="GeneID" id="25791940"/>
<keyword evidence="2" id="KW-1185">Reference proteome</keyword>
<gene>
    <name evidence="1" type="ORF">TRIVIDRAFT_225220</name>
</gene>
<dbReference type="eggNOG" id="ENOG502QRBX">
    <property type="taxonomic scope" value="Eukaryota"/>
</dbReference>
<name>G9N2P2_HYPVG</name>
<dbReference type="OrthoDB" id="262547at2759"/>
<evidence type="ECO:0000313" key="1">
    <source>
        <dbReference type="EMBL" id="EHK19352.1"/>
    </source>
</evidence>
<organism evidence="1 2">
    <name type="scientific">Hypocrea virens (strain Gv29-8 / FGSC 10586)</name>
    <name type="common">Gliocladium virens</name>
    <name type="synonym">Trichoderma virens</name>
    <dbReference type="NCBI Taxonomy" id="413071"/>
    <lineage>
        <taxon>Eukaryota</taxon>
        <taxon>Fungi</taxon>
        <taxon>Dikarya</taxon>
        <taxon>Ascomycota</taxon>
        <taxon>Pezizomycotina</taxon>
        <taxon>Sordariomycetes</taxon>
        <taxon>Hypocreomycetidae</taxon>
        <taxon>Hypocreales</taxon>
        <taxon>Hypocreaceae</taxon>
        <taxon>Trichoderma</taxon>
    </lineage>
</organism>
<protein>
    <submittedName>
        <fullName evidence="1">Uncharacterized protein</fullName>
    </submittedName>
</protein>
<dbReference type="PANTHER" id="PTHR34144:SF5">
    <property type="entry name" value="ALPHA-1,3-MANNOSYLTRANSFERASE CMT1"/>
    <property type="match status" value="1"/>
</dbReference>
<dbReference type="InParanoid" id="G9N2P2"/>
<proteinExistence type="predicted"/>
<dbReference type="Proteomes" id="UP000007115">
    <property type="component" value="Unassembled WGS sequence"/>
</dbReference>
<dbReference type="VEuPathDB" id="FungiDB:TRIVIDRAFT_225220"/>
<dbReference type="PANTHER" id="PTHR34144">
    <property type="entry name" value="CHROMOSOME 8, WHOLE GENOME SHOTGUN SEQUENCE"/>
    <property type="match status" value="1"/>
</dbReference>